<dbReference type="STRING" id="1408157.A0A1J7J6E1"/>
<evidence type="ECO:0000313" key="2">
    <source>
        <dbReference type="Proteomes" id="UP000182658"/>
    </source>
</evidence>
<dbReference type="OrthoDB" id="5345494at2759"/>
<keyword evidence="2" id="KW-1185">Reference proteome</keyword>
<dbReference type="SUPFAM" id="SSF81383">
    <property type="entry name" value="F-box domain"/>
    <property type="match status" value="1"/>
</dbReference>
<name>A0A1J7J6E1_9PEZI</name>
<dbReference type="AlphaFoldDB" id="A0A1J7J6E1"/>
<proteinExistence type="predicted"/>
<gene>
    <name evidence="1" type="ORF">CONLIGDRAFT_648850</name>
</gene>
<evidence type="ECO:0008006" key="3">
    <source>
        <dbReference type="Google" id="ProtNLM"/>
    </source>
</evidence>
<evidence type="ECO:0000313" key="1">
    <source>
        <dbReference type="EMBL" id="OIW24724.1"/>
    </source>
</evidence>
<accession>A0A1J7J6E1</accession>
<protein>
    <recommendedName>
        <fullName evidence="3">F-box domain-containing protein</fullName>
    </recommendedName>
</protein>
<sequence length="493" mass="52791">MPQATSGTPPLPDEIQHSALLQLLSNTLILCHATPYLPVTDILTLAATSRAFRYLIYETPQVFRYLDLRPLKSAQFDIEGIDHGGETWRNVQLDENLTEDDFYSGPLRGILSNLRRTNILSDVQVLVLDGLAVTADLVHDILTDSSYSVRILSLRECKHLNGQKLRGALQYACRSSRPEGTPRLKGLYIFGKAEAPPDGTKQVAPSSVAASTSGSGPAVAAAWNARSQKALTASSTSGDHGAEEPWYGLRGWQFAGTSHIHQDWSQTLLACNGIIAFDAVLCAGPRHLNSPAWGKVNIDTLNAASSSATPDGPHWNVAQFSVGGCAGCGSAPEGWTVWGEDDTTNIKSAGATDRRGSDSAYTDADIGRFPLLPHPPLHSPSIKVAMCPTGQPLNARRVTSSAAQPGKARFIPRCGACLRDRYCTACHRWWCESCYIGPWATSSPGSQNVALVSLPSSTNSTTENVKEPHFKVRGALCCTHGGCGAGDASLQED</sequence>
<dbReference type="EMBL" id="KV875103">
    <property type="protein sequence ID" value="OIW24724.1"/>
    <property type="molecule type" value="Genomic_DNA"/>
</dbReference>
<dbReference type="InParanoid" id="A0A1J7J6E1"/>
<dbReference type="InterPro" id="IPR036047">
    <property type="entry name" value="F-box-like_dom_sf"/>
</dbReference>
<dbReference type="CDD" id="cd09917">
    <property type="entry name" value="F-box_SF"/>
    <property type="match status" value="1"/>
</dbReference>
<reference evidence="1 2" key="1">
    <citation type="submission" date="2016-10" db="EMBL/GenBank/DDBJ databases">
        <title>Draft genome sequence of Coniochaeta ligniaria NRRL30616, a lignocellulolytic fungus for bioabatement of inhibitors in plant biomass hydrolysates.</title>
        <authorList>
            <consortium name="DOE Joint Genome Institute"/>
            <person name="Jimenez D.J."/>
            <person name="Hector R.E."/>
            <person name="Riley R."/>
            <person name="Sun H."/>
            <person name="Grigoriev I.V."/>
            <person name="Van Elsas J.D."/>
            <person name="Nichols N.N."/>
        </authorList>
    </citation>
    <scope>NUCLEOTIDE SEQUENCE [LARGE SCALE GENOMIC DNA]</scope>
    <source>
        <strain evidence="1 2">NRRL 30616</strain>
    </source>
</reference>
<organism evidence="1 2">
    <name type="scientific">Coniochaeta ligniaria NRRL 30616</name>
    <dbReference type="NCBI Taxonomy" id="1408157"/>
    <lineage>
        <taxon>Eukaryota</taxon>
        <taxon>Fungi</taxon>
        <taxon>Dikarya</taxon>
        <taxon>Ascomycota</taxon>
        <taxon>Pezizomycotina</taxon>
        <taxon>Sordariomycetes</taxon>
        <taxon>Sordariomycetidae</taxon>
        <taxon>Coniochaetales</taxon>
        <taxon>Coniochaetaceae</taxon>
        <taxon>Coniochaeta</taxon>
    </lineage>
</organism>
<dbReference type="Proteomes" id="UP000182658">
    <property type="component" value="Unassembled WGS sequence"/>
</dbReference>